<dbReference type="GO" id="GO:0071028">
    <property type="term" value="P:nuclear mRNA surveillance"/>
    <property type="evidence" value="ECO:0007669"/>
    <property type="project" value="TreeGrafter"/>
</dbReference>
<evidence type="ECO:0000256" key="4">
    <source>
        <dbReference type="ARBA" id="ARBA00022490"/>
    </source>
</evidence>
<dbReference type="InterPro" id="IPR050590">
    <property type="entry name" value="Exosome_comp_Rrp42_subfam"/>
</dbReference>
<dbReference type="GO" id="GO:0034476">
    <property type="term" value="P:U5 snRNA 3'-end processing"/>
    <property type="evidence" value="ECO:0007669"/>
    <property type="project" value="TreeGrafter"/>
</dbReference>
<dbReference type="AlphaFoldDB" id="A0A5B7E3A8"/>
<dbReference type="EMBL" id="VSRR010001810">
    <property type="protein sequence ID" value="MPC27827.1"/>
    <property type="molecule type" value="Genomic_DNA"/>
</dbReference>
<dbReference type="Gene3D" id="3.30.230.70">
    <property type="entry name" value="GHMP Kinase, N-terminal domain"/>
    <property type="match status" value="1"/>
</dbReference>
<organism evidence="5 6">
    <name type="scientific">Portunus trituberculatus</name>
    <name type="common">Swimming crab</name>
    <name type="synonym">Neptunus trituberculatus</name>
    <dbReference type="NCBI Taxonomy" id="210409"/>
    <lineage>
        <taxon>Eukaryota</taxon>
        <taxon>Metazoa</taxon>
        <taxon>Ecdysozoa</taxon>
        <taxon>Arthropoda</taxon>
        <taxon>Crustacea</taxon>
        <taxon>Multicrustacea</taxon>
        <taxon>Malacostraca</taxon>
        <taxon>Eumalacostraca</taxon>
        <taxon>Eucarida</taxon>
        <taxon>Decapoda</taxon>
        <taxon>Pleocyemata</taxon>
        <taxon>Brachyura</taxon>
        <taxon>Eubrachyura</taxon>
        <taxon>Portunoidea</taxon>
        <taxon>Portunidae</taxon>
        <taxon>Portuninae</taxon>
        <taxon>Portunus</taxon>
    </lineage>
</organism>
<dbReference type="GO" id="GO:0034473">
    <property type="term" value="P:U1 snRNA 3'-end processing"/>
    <property type="evidence" value="ECO:0007669"/>
    <property type="project" value="TreeGrafter"/>
</dbReference>
<keyword evidence="4" id="KW-0963">Cytoplasm</keyword>
<dbReference type="GO" id="GO:0016075">
    <property type="term" value="P:rRNA catabolic process"/>
    <property type="evidence" value="ECO:0007669"/>
    <property type="project" value="TreeGrafter"/>
</dbReference>
<gene>
    <name evidence="5" type="primary">rrp45</name>
    <name evidence="5" type="ORF">E2C01_021014</name>
</gene>
<dbReference type="GO" id="GO:0071038">
    <property type="term" value="P:TRAMP-dependent tRNA surveillance pathway"/>
    <property type="evidence" value="ECO:0007669"/>
    <property type="project" value="TreeGrafter"/>
</dbReference>
<dbReference type="GO" id="GO:0035925">
    <property type="term" value="F:mRNA 3'-UTR AU-rich region binding"/>
    <property type="evidence" value="ECO:0007669"/>
    <property type="project" value="TreeGrafter"/>
</dbReference>
<sequence>MQITEFISSITHSLHLFFGLPTSYRPPTLTSSTLLNTPPAALLVSEPSQFFLAQLNREVFNSTHLHYLTAGLPVLPPHSCHVLNHAGNLGDACNLASVAALRHFHRPDVTVEADGRVTVHTLEERQPVPTFMRKVPVCLTYAFFMEGEKCHVVMDPTEQEERSTNGKVYVVGFERMHGRLPDPTLTTLSSMPPPPAVGGCKWDLSCRQEVAGGWADHGNWLTDEPVIMSPTRLAEFCSCSHSVHLQSSPI</sequence>
<proteinExistence type="inferred from homology"/>
<dbReference type="GO" id="GO:0034475">
    <property type="term" value="P:U4 snRNA 3'-end processing"/>
    <property type="evidence" value="ECO:0007669"/>
    <property type="project" value="TreeGrafter"/>
</dbReference>
<comment type="caution">
    <text evidence="5">The sequence shown here is derived from an EMBL/GenBank/DDBJ whole genome shotgun (WGS) entry which is preliminary data.</text>
</comment>
<evidence type="ECO:0000256" key="3">
    <source>
        <dbReference type="ARBA" id="ARBA00006678"/>
    </source>
</evidence>
<dbReference type="PANTHER" id="PTHR11097">
    <property type="entry name" value="EXOSOME COMPLEX EXONUCLEASE RIBOSOMAL RNA PROCESSING PROTEIN"/>
    <property type="match status" value="1"/>
</dbReference>
<dbReference type="OrthoDB" id="10264038at2759"/>
<evidence type="ECO:0000256" key="1">
    <source>
        <dbReference type="ARBA" id="ARBA00004123"/>
    </source>
</evidence>
<evidence type="ECO:0000313" key="6">
    <source>
        <dbReference type="Proteomes" id="UP000324222"/>
    </source>
</evidence>
<dbReference type="SUPFAM" id="SSF55666">
    <property type="entry name" value="Ribonuclease PH domain 2-like"/>
    <property type="match status" value="1"/>
</dbReference>
<accession>A0A5B7E3A8</accession>
<comment type="subcellular location">
    <subcellularLocation>
        <location evidence="2">Cytoplasm</location>
    </subcellularLocation>
    <subcellularLocation>
        <location evidence="1">Nucleus</location>
    </subcellularLocation>
</comment>
<dbReference type="GO" id="GO:0071035">
    <property type="term" value="P:nuclear polyadenylation-dependent rRNA catabolic process"/>
    <property type="evidence" value="ECO:0007669"/>
    <property type="project" value="TreeGrafter"/>
</dbReference>
<reference evidence="5 6" key="1">
    <citation type="submission" date="2019-05" db="EMBL/GenBank/DDBJ databases">
        <title>Another draft genome of Portunus trituberculatus and its Hox gene families provides insights of decapod evolution.</title>
        <authorList>
            <person name="Jeong J.-H."/>
            <person name="Song I."/>
            <person name="Kim S."/>
            <person name="Choi T."/>
            <person name="Kim D."/>
            <person name="Ryu S."/>
            <person name="Kim W."/>
        </authorList>
    </citation>
    <scope>NUCLEOTIDE SEQUENCE [LARGE SCALE GENOMIC DNA]</scope>
    <source>
        <tissue evidence="5">Muscle</tissue>
    </source>
</reference>
<name>A0A5B7E3A8_PORTR</name>
<dbReference type="GO" id="GO:0000467">
    <property type="term" value="P:exonucleolytic trimming to generate mature 3'-end of 5.8S rRNA from tricistronic rRNA transcript (SSU-rRNA, 5.8S rRNA, LSU-rRNA)"/>
    <property type="evidence" value="ECO:0007669"/>
    <property type="project" value="TreeGrafter"/>
</dbReference>
<dbReference type="PANTHER" id="PTHR11097:SF14">
    <property type="entry name" value="EXOSOME COMPLEX COMPONENT RRP45"/>
    <property type="match status" value="1"/>
</dbReference>
<evidence type="ECO:0000313" key="5">
    <source>
        <dbReference type="EMBL" id="MPC27827.1"/>
    </source>
</evidence>
<dbReference type="GO" id="GO:0000176">
    <property type="term" value="C:nuclear exosome (RNase complex)"/>
    <property type="evidence" value="ECO:0007669"/>
    <property type="project" value="TreeGrafter"/>
</dbReference>
<keyword evidence="6" id="KW-1185">Reference proteome</keyword>
<dbReference type="SUPFAM" id="SSF54211">
    <property type="entry name" value="Ribosomal protein S5 domain 2-like"/>
    <property type="match status" value="1"/>
</dbReference>
<evidence type="ECO:0000256" key="2">
    <source>
        <dbReference type="ARBA" id="ARBA00004496"/>
    </source>
</evidence>
<dbReference type="InterPro" id="IPR020568">
    <property type="entry name" value="Ribosomal_Su5_D2-typ_SF"/>
</dbReference>
<dbReference type="InterPro" id="IPR036345">
    <property type="entry name" value="ExoRNase_PH_dom2_sf"/>
</dbReference>
<comment type="similarity">
    <text evidence="3">Belongs to the RNase PH family.</text>
</comment>
<dbReference type="InterPro" id="IPR027408">
    <property type="entry name" value="PNPase/RNase_PH_dom_sf"/>
</dbReference>
<dbReference type="Proteomes" id="UP000324222">
    <property type="component" value="Unassembled WGS sequence"/>
</dbReference>
<protein>
    <submittedName>
        <fullName evidence="5">Exosome complex component rrp45</fullName>
    </submittedName>
</protein>
<dbReference type="GO" id="GO:0000177">
    <property type="term" value="C:cytoplasmic exosome (RNase complex)"/>
    <property type="evidence" value="ECO:0007669"/>
    <property type="project" value="TreeGrafter"/>
</dbReference>